<gene>
    <name evidence="3" type="ORF">EV696_101127</name>
</gene>
<dbReference type="Pfam" id="PF12849">
    <property type="entry name" value="PBP_like_2"/>
    <property type="match status" value="1"/>
</dbReference>
<dbReference type="RefSeq" id="WP_157591445.1">
    <property type="nucleotide sequence ID" value="NZ_CP037953.1"/>
</dbReference>
<proteinExistence type="predicted"/>
<dbReference type="EMBL" id="SNYM01000001">
    <property type="protein sequence ID" value="TDQ51157.1"/>
    <property type="molecule type" value="Genomic_DNA"/>
</dbReference>
<keyword evidence="4" id="KW-1185">Reference proteome</keyword>
<reference evidence="3 4" key="1">
    <citation type="submission" date="2019-03" db="EMBL/GenBank/DDBJ databases">
        <title>Genomic Encyclopedia of Type Strains, Phase IV (KMG-IV): sequencing the most valuable type-strain genomes for metagenomic binning, comparative biology and taxonomic classification.</title>
        <authorList>
            <person name="Goeker M."/>
        </authorList>
    </citation>
    <scope>NUCLEOTIDE SEQUENCE [LARGE SCALE GENOMIC DNA]</scope>
    <source>
        <strain evidence="3 4">DSM 103792</strain>
    </source>
</reference>
<name>A0A4V3D8B8_9GAMM</name>
<dbReference type="Proteomes" id="UP000295375">
    <property type="component" value="Unassembled WGS sequence"/>
</dbReference>
<sequence>MRNILIILVIVAVLGGGYGVWVMNSSTPATTAATPAMDKPLLRIHGSNTIGEHLMPQLATAYLQKEGYANVRLQNLAPVENLIVARQHPSRPNVNIEIKAHGSSTSFVSLAEGAADLGMSSRRIKSEEVEKLSALGDMTADGQEHIIALDALAVIVHPENPLKQMTLEQIAQIFSGQISDWSSVGAPAGAITVLARDDKSGTWDTFDSLVLKPAKVKLVDGAKRFESSEELATQVSNDRNAIGFVGIAHVYRSKPLAVAKDNNSPFALPSRHTIGTENYVLSRRLYLYQPKPTGGTDVVTRFIEFVRSNEGQRYAGESGLIPFYPTRDKPRIANQKYSARYRSLASLGDRLSVTFAMMDNAQLVEDGKFERDLLRVQQFIQDGKAKNLVLVDVRPGSNSNEFSPAIQRLESLLQTQNIPVYDKVLVTNGPEEFLQQSAQIEIWTL</sequence>
<dbReference type="SUPFAM" id="SSF53850">
    <property type="entry name" value="Periplasmic binding protein-like II"/>
    <property type="match status" value="1"/>
</dbReference>
<organism evidence="3 4">
    <name type="scientific">Permianibacter aggregans</name>
    <dbReference type="NCBI Taxonomy" id="1510150"/>
    <lineage>
        <taxon>Bacteria</taxon>
        <taxon>Pseudomonadati</taxon>
        <taxon>Pseudomonadota</taxon>
        <taxon>Gammaproteobacteria</taxon>
        <taxon>Pseudomonadales</taxon>
        <taxon>Pseudomonadaceae</taxon>
        <taxon>Permianibacter</taxon>
    </lineage>
</organism>
<keyword evidence="1" id="KW-0732">Signal</keyword>
<evidence type="ECO:0000256" key="1">
    <source>
        <dbReference type="ARBA" id="ARBA00022729"/>
    </source>
</evidence>
<dbReference type="AlphaFoldDB" id="A0A4V3D8B8"/>
<accession>A0A4V3D8B8</accession>
<dbReference type="Gene3D" id="3.40.190.10">
    <property type="entry name" value="Periplasmic binding protein-like II"/>
    <property type="match status" value="2"/>
</dbReference>
<evidence type="ECO:0000313" key="3">
    <source>
        <dbReference type="EMBL" id="TDQ51157.1"/>
    </source>
</evidence>
<evidence type="ECO:0000313" key="4">
    <source>
        <dbReference type="Proteomes" id="UP000295375"/>
    </source>
</evidence>
<dbReference type="PANTHER" id="PTHR30570:SF1">
    <property type="entry name" value="PHOSPHATE-BINDING PROTEIN PSTS"/>
    <property type="match status" value="1"/>
</dbReference>
<dbReference type="InterPro" id="IPR050811">
    <property type="entry name" value="Phosphate_ABC_transporter"/>
</dbReference>
<dbReference type="CDD" id="cd13653">
    <property type="entry name" value="PBP2_phosphate_like_1"/>
    <property type="match status" value="1"/>
</dbReference>
<comment type="caution">
    <text evidence="3">The sequence shown here is derived from an EMBL/GenBank/DDBJ whole genome shotgun (WGS) entry which is preliminary data.</text>
</comment>
<feature type="domain" description="PBP" evidence="2">
    <location>
        <begin position="92"/>
        <end position="310"/>
    </location>
</feature>
<dbReference type="InterPro" id="IPR024370">
    <property type="entry name" value="PBP_domain"/>
</dbReference>
<dbReference type="PANTHER" id="PTHR30570">
    <property type="entry name" value="PERIPLASMIC PHOSPHATE BINDING COMPONENT OF PHOSPHATE ABC TRANSPORTER"/>
    <property type="match status" value="1"/>
</dbReference>
<evidence type="ECO:0000259" key="2">
    <source>
        <dbReference type="Pfam" id="PF12849"/>
    </source>
</evidence>
<protein>
    <submittedName>
        <fullName evidence="3">Phosphate ABC transporter substrate-binding protein (PhoT family)</fullName>
    </submittedName>
</protein>